<comment type="similarity">
    <text evidence="3">Belongs to the gas vesicle GvpF/GvpL family.</text>
</comment>
<reference evidence="4 5" key="1">
    <citation type="submission" date="2022-04" db="EMBL/GenBank/DDBJ databases">
        <title>Streptomyces sp. nov. LCR6-01 isolated from Lichen of Dirinaria sp.</title>
        <authorList>
            <person name="Kanchanasin P."/>
            <person name="Tanasupawat S."/>
            <person name="Phongsopitanun W."/>
        </authorList>
    </citation>
    <scope>NUCLEOTIDE SEQUENCE [LARGE SCALE GENOMIC DNA]</scope>
    <source>
        <strain evidence="4 5">LCR6-01</strain>
    </source>
</reference>
<evidence type="ECO:0000256" key="3">
    <source>
        <dbReference type="ARBA" id="ARBA00035643"/>
    </source>
</evidence>
<evidence type="ECO:0000313" key="5">
    <source>
        <dbReference type="Proteomes" id="UP001522868"/>
    </source>
</evidence>
<sequence>MAVYVYGITAAEPPPALDGAHGVGDPPRPLRTVAGGSLDAVVSDAPEELRAGRRDVRAHQDVLDRLSDHGGVLPLRFGTLAPDDEAVRRTLQERAPGYRERLAALDGCAEYHLRASHRPEKPTAAEEGARRDSLAAEVTAALGPLARESRSSDPTGEDVLNVSFLVAQDEQPAFLDREARLAVEHGASAFRFRLHGPLPPYSFV</sequence>
<gene>
    <name evidence="4" type="ORF">M1O15_19525</name>
</gene>
<dbReference type="PANTHER" id="PTHR36852:SF1">
    <property type="entry name" value="PROTEIN GVPL 2"/>
    <property type="match status" value="1"/>
</dbReference>
<name>A0ABT0IDY3_9ACTN</name>
<accession>A0ABT0IDY3</accession>
<evidence type="ECO:0000313" key="4">
    <source>
        <dbReference type="EMBL" id="MCK8679541.1"/>
    </source>
</evidence>
<comment type="caution">
    <text evidence="4">The sequence shown here is derived from an EMBL/GenBank/DDBJ whole genome shotgun (WGS) entry which is preliminary data.</text>
</comment>
<dbReference type="Proteomes" id="UP001522868">
    <property type="component" value="Unassembled WGS sequence"/>
</dbReference>
<dbReference type="PANTHER" id="PTHR36852">
    <property type="entry name" value="PROTEIN GVPL 2"/>
    <property type="match status" value="1"/>
</dbReference>
<dbReference type="RefSeq" id="WP_248635243.1">
    <property type="nucleotide sequence ID" value="NZ_JALPTH010000019.1"/>
</dbReference>
<dbReference type="InterPro" id="IPR009430">
    <property type="entry name" value="GvpL/GvpF"/>
</dbReference>
<keyword evidence="5" id="KW-1185">Reference proteome</keyword>
<dbReference type="EMBL" id="JALPTH010000019">
    <property type="protein sequence ID" value="MCK8679541.1"/>
    <property type="molecule type" value="Genomic_DNA"/>
</dbReference>
<keyword evidence="1" id="KW-0304">Gas vesicle</keyword>
<proteinExistence type="inferred from homology"/>
<comment type="subcellular location">
    <subcellularLocation>
        <location evidence="2">Gas vesicle</location>
    </subcellularLocation>
</comment>
<evidence type="ECO:0000256" key="1">
    <source>
        <dbReference type="ARBA" id="ARBA00022987"/>
    </source>
</evidence>
<dbReference type="Pfam" id="PF06386">
    <property type="entry name" value="GvpL_GvpF"/>
    <property type="match status" value="2"/>
</dbReference>
<protein>
    <submittedName>
        <fullName evidence="4">GvpL/GvpF family gas vesicle protein</fullName>
    </submittedName>
</protein>
<organism evidence="4 5">
    <name type="scientific">Streptomyces lichenis</name>
    <dbReference type="NCBI Taxonomy" id="2306967"/>
    <lineage>
        <taxon>Bacteria</taxon>
        <taxon>Bacillati</taxon>
        <taxon>Actinomycetota</taxon>
        <taxon>Actinomycetes</taxon>
        <taxon>Kitasatosporales</taxon>
        <taxon>Streptomycetaceae</taxon>
        <taxon>Streptomyces</taxon>
    </lineage>
</organism>
<evidence type="ECO:0000256" key="2">
    <source>
        <dbReference type="ARBA" id="ARBA00035108"/>
    </source>
</evidence>